<keyword evidence="6 7" id="KW-0472">Membrane</keyword>
<keyword evidence="5 7" id="KW-1133">Transmembrane helix</keyword>
<feature type="transmembrane region" description="Helical" evidence="7">
    <location>
        <begin position="503"/>
        <end position="524"/>
    </location>
</feature>
<dbReference type="RefSeq" id="XP_020433511.1">
    <property type="nucleotide sequence ID" value="XM_020576262.1"/>
</dbReference>
<dbReference type="PANTHER" id="PTHR10766">
    <property type="entry name" value="TRANSMEMBRANE 9 SUPERFAMILY PROTEIN"/>
    <property type="match status" value="1"/>
</dbReference>
<keyword evidence="3 7" id="KW-0812">Transmembrane</keyword>
<accession>D3BA06</accession>
<feature type="transmembrane region" description="Helical" evidence="7">
    <location>
        <begin position="536"/>
        <end position="557"/>
    </location>
</feature>
<evidence type="ECO:0000256" key="2">
    <source>
        <dbReference type="ARBA" id="ARBA00005227"/>
    </source>
</evidence>
<comment type="similarity">
    <text evidence="2 7">Belongs to the nonaspanin (TM9SF) (TC 9.A.2) family.</text>
</comment>
<feature type="transmembrane region" description="Helical" evidence="7">
    <location>
        <begin position="569"/>
        <end position="597"/>
    </location>
</feature>
<feature type="transmembrane region" description="Helical" evidence="7">
    <location>
        <begin position="462"/>
        <end position="483"/>
    </location>
</feature>
<evidence type="ECO:0000256" key="5">
    <source>
        <dbReference type="ARBA" id="ARBA00022989"/>
    </source>
</evidence>
<dbReference type="GO" id="GO:0072657">
    <property type="term" value="P:protein localization to membrane"/>
    <property type="evidence" value="ECO:0007669"/>
    <property type="project" value="TreeGrafter"/>
</dbReference>
<dbReference type="GO" id="GO:0016020">
    <property type="term" value="C:membrane"/>
    <property type="evidence" value="ECO:0007669"/>
    <property type="project" value="UniProtKB-SubCell"/>
</dbReference>
<dbReference type="OMA" id="WKSIYAD"/>
<evidence type="ECO:0000256" key="7">
    <source>
        <dbReference type="RuleBase" id="RU363079"/>
    </source>
</evidence>
<feature type="transmembrane region" description="Helical" evidence="7">
    <location>
        <begin position="258"/>
        <end position="280"/>
    </location>
</feature>
<dbReference type="PANTHER" id="PTHR10766:SF35">
    <property type="entry name" value="PHAGOCYTIC RECEPTOR 1C-RELATED"/>
    <property type="match status" value="1"/>
</dbReference>
<name>D3BA06_HETP5</name>
<protein>
    <recommendedName>
        <fullName evidence="7">Transmembrane 9 superfamily member</fullName>
    </recommendedName>
</protein>
<keyword evidence="9" id="KW-1185">Reference proteome</keyword>
<dbReference type="InterPro" id="IPR004240">
    <property type="entry name" value="EMP70"/>
</dbReference>
<dbReference type="AlphaFoldDB" id="D3BA06"/>
<feature type="transmembrane region" description="Helical" evidence="7">
    <location>
        <begin position="315"/>
        <end position="341"/>
    </location>
</feature>
<proteinExistence type="inferred from homology"/>
<feature type="signal peptide" evidence="7">
    <location>
        <begin position="1"/>
        <end position="25"/>
    </location>
</feature>
<feature type="chain" id="PRO_5007361095" description="Transmembrane 9 superfamily member" evidence="7">
    <location>
        <begin position="26"/>
        <end position="608"/>
    </location>
</feature>
<evidence type="ECO:0000313" key="9">
    <source>
        <dbReference type="Proteomes" id="UP000001396"/>
    </source>
</evidence>
<organism evidence="8 9">
    <name type="scientific">Heterostelium pallidum (strain ATCC 26659 / Pp 5 / PN500)</name>
    <name type="common">Cellular slime mold</name>
    <name type="synonym">Polysphondylium pallidum</name>
    <dbReference type="NCBI Taxonomy" id="670386"/>
    <lineage>
        <taxon>Eukaryota</taxon>
        <taxon>Amoebozoa</taxon>
        <taxon>Evosea</taxon>
        <taxon>Eumycetozoa</taxon>
        <taxon>Dictyostelia</taxon>
        <taxon>Acytosteliales</taxon>
        <taxon>Acytosteliaceae</taxon>
        <taxon>Heterostelium</taxon>
    </lineage>
</organism>
<evidence type="ECO:0000256" key="3">
    <source>
        <dbReference type="ARBA" id="ARBA00022692"/>
    </source>
</evidence>
<dbReference type="Pfam" id="PF02990">
    <property type="entry name" value="EMP70"/>
    <property type="match status" value="1"/>
</dbReference>
<dbReference type="EMBL" id="ADBJ01000025">
    <property type="protein sequence ID" value="EFA81393.1"/>
    <property type="molecule type" value="Genomic_DNA"/>
</dbReference>
<dbReference type="Proteomes" id="UP000001396">
    <property type="component" value="Unassembled WGS sequence"/>
</dbReference>
<dbReference type="GeneID" id="31360863"/>
<evidence type="ECO:0000256" key="1">
    <source>
        <dbReference type="ARBA" id="ARBA00004141"/>
    </source>
</evidence>
<gene>
    <name evidence="8" type="primary">phg1c</name>
    <name evidence="8" type="ORF">PPL_05378</name>
</gene>
<feature type="transmembrane region" description="Helical" evidence="7">
    <location>
        <begin position="347"/>
        <end position="370"/>
    </location>
</feature>
<evidence type="ECO:0000256" key="6">
    <source>
        <dbReference type="ARBA" id="ARBA00023136"/>
    </source>
</evidence>
<sequence>MTLIRWVVAILFLVSVLIQCQITEARYLSPSNPEKYSTSQDLRLKMNKLTSNLKSYPYYKGAPYNTDLADEKSEGSFAFKLSGNGQYTAMYPLKAMYSNECLEASHTKLTADQVNDFIDLIKDQYRAHFYVDGLPIGELKPSSNGGQYILLGYPIGFTSTDENGTVINVEFWFQYKQVIPNSDDLFYLIHVSVTPRSFIGCNTQYPNGMSKPMELFRDTAANVSWTYSTNRYNSTDVNPEDRWDIYYPHAVAIESTSAVIGFLITVVECLFLALVLWKIFRGNESLGFIQLGDSGWKSIYADVFRSPNRYMTFSILIGTGMQIAVSSFMLMLFYVAGLLSISNPGSFRLALILIFAFCGLFSGYASMRTYIMLGGSRKRHNALLNATLIPLILLILIFISKFQLWSNHYLSAPSATEVIFVICMWLFVSIPTSLLSSYFVNTWPPAEYPFKPNHIPRLIPKAVWYTNHYFHSLIFGFLPFAVIFAQINFELDPIFNNFHVNNSYDLCIAFILMIINIIVINMLITYYQLSREDYNWWWRSILGPACTSIYIFIYLLVYGYPRVLGGTGFYYFMYSFIISLFSALFFSSIGFLGNLWFVKKIYSTLHFE</sequence>
<dbReference type="FunCoup" id="D3BA06">
    <property type="interactions" value="525"/>
</dbReference>
<reference evidence="8 9" key="1">
    <citation type="journal article" date="2011" name="Genome Res.">
        <title>Phylogeny-wide analysis of social amoeba genomes highlights ancient origins for complex intercellular communication.</title>
        <authorList>
            <person name="Heidel A.J."/>
            <person name="Lawal H.M."/>
            <person name="Felder M."/>
            <person name="Schilde C."/>
            <person name="Helps N.R."/>
            <person name="Tunggal B."/>
            <person name="Rivero F."/>
            <person name="John U."/>
            <person name="Schleicher M."/>
            <person name="Eichinger L."/>
            <person name="Platzer M."/>
            <person name="Noegel A.A."/>
            <person name="Schaap P."/>
            <person name="Gloeckner G."/>
        </authorList>
    </citation>
    <scope>NUCLEOTIDE SEQUENCE [LARGE SCALE GENOMIC DNA]</scope>
    <source>
        <strain evidence="9">ATCC 26659 / Pp 5 / PN500</strain>
    </source>
</reference>
<dbReference type="InParanoid" id="D3BA06"/>
<evidence type="ECO:0000256" key="4">
    <source>
        <dbReference type="ARBA" id="ARBA00022729"/>
    </source>
</evidence>
<comment type="subcellular location">
    <subcellularLocation>
        <location evidence="1">Membrane</location>
        <topology evidence="1">Multi-pass membrane protein</topology>
    </subcellularLocation>
</comment>
<keyword evidence="4 7" id="KW-0732">Signal</keyword>
<comment type="caution">
    <text evidence="8">The sequence shown here is derived from an EMBL/GenBank/DDBJ whole genome shotgun (WGS) entry which is preliminary data.</text>
</comment>
<feature type="transmembrane region" description="Helical" evidence="7">
    <location>
        <begin position="419"/>
        <end position="441"/>
    </location>
</feature>
<feature type="transmembrane region" description="Helical" evidence="7">
    <location>
        <begin position="382"/>
        <end position="399"/>
    </location>
</feature>
<evidence type="ECO:0000313" key="8">
    <source>
        <dbReference type="EMBL" id="EFA81393.1"/>
    </source>
</evidence>